<proteinExistence type="predicted"/>
<keyword evidence="1" id="KW-1133">Transmembrane helix</keyword>
<dbReference type="InterPro" id="IPR006976">
    <property type="entry name" value="VanZ-like"/>
</dbReference>
<sequence>MCHQLSKIISWVAVLVWMTIIFYLSHQPVTISNGLSVGLTEVIVQKVEGIASDYEFNMDSANHIMRKNAHFFMYFVLGLFVISALWKSGVARYRGFRLALLICGLYAISDEVHQYFIEGRGPQLNDVLIDSAGAFVGISLFCFTKLMLSRRRFH</sequence>
<feature type="transmembrane region" description="Helical" evidence="1">
    <location>
        <begin position="98"/>
        <end position="116"/>
    </location>
</feature>
<name>A0ABR5K3B3_9BACI</name>
<protein>
    <recommendedName>
        <fullName evidence="2">VanZ-like domain-containing protein</fullName>
    </recommendedName>
</protein>
<dbReference type="Pfam" id="PF04892">
    <property type="entry name" value="VanZ"/>
    <property type="match status" value="1"/>
</dbReference>
<accession>A0ABR5K3B3</accession>
<dbReference type="PIRSF" id="PIRSF019083">
    <property type="entry name" value="UCP019083_VanZ"/>
    <property type="match status" value="1"/>
</dbReference>
<comment type="caution">
    <text evidence="3">The sequence shown here is derived from an EMBL/GenBank/DDBJ whole genome shotgun (WGS) entry which is preliminary data.</text>
</comment>
<feature type="transmembrane region" description="Helical" evidence="1">
    <location>
        <begin position="69"/>
        <end position="86"/>
    </location>
</feature>
<dbReference type="InterPro" id="IPR016747">
    <property type="entry name" value="Phosphotransbutyrylase"/>
</dbReference>
<keyword evidence="1" id="KW-0812">Transmembrane</keyword>
<dbReference type="Proteomes" id="UP000050668">
    <property type="component" value="Unassembled WGS sequence"/>
</dbReference>
<feature type="transmembrane region" description="Helical" evidence="1">
    <location>
        <begin position="7"/>
        <end position="25"/>
    </location>
</feature>
<evidence type="ECO:0000259" key="2">
    <source>
        <dbReference type="Pfam" id="PF04892"/>
    </source>
</evidence>
<evidence type="ECO:0000313" key="3">
    <source>
        <dbReference type="EMBL" id="KOS69388.1"/>
    </source>
</evidence>
<keyword evidence="1" id="KW-0472">Membrane</keyword>
<evidence type="ECO:0000313" key="4">
    <source>
        <dbReference type="Proteomes" id="UP000050668"/>
    </source>
</evidence>
<evidence type="ECO:0000256" key="1">
    <source>
        <dbReference type="SAM" id="Phobius"/>
    </source>
</evidence>
<feature type="domain" description="VanZ-like" evidence="2">
    <location>
        <begin position="11"/>
        <end position="143"/>
    </location>
</feature>
<dbReference type="EMBL" id="LGRV01000003">
    <property type="protein sequence ID" value="KOS69388.1"/>
    <property type="molecule type" value="Genomic_DNA"/>
</dbReference>
<keyword evidence="4" id="KW-1185">Reference proteome</keyword>
<dbReference type="NCBIfam" id="NF037970">
    <property type="entry name" value="vanZ_1"/>
    <property type="match status" value="1"/>
</dbReference>
<reference evidence="4" key="1">
    <citation type="submission" date="2015-07" db="EMBL/GenBank/DDBJ databases">
        <title>Fjat-14205 dsm 2895.</title>
        <authorList>
            <person name="Liu B."/>
            <person name="Wang J."/>
            <person name="Zhu Y."/>
            <person name="Liu G."/>
            <person name="Chen Q."/>
            <person name="Chen Z."/>
            <person name="Lan J."/>
            <person name="Che J."/>
            <person name="Ge C."/>
            <person name="Shi H."/>
            <person name="Pan Z."/>
            <person name="Liu X."/>
        </authorList>
    </citation>
    <scope>NUCLEOTIDE SEQUENCE [LARGE SCALE GENOMIC DNA]</scope>
    <source>
        <strain evidence="4">DSM 25560</strain>
    </source>
</reference>
<feature type="transmembrane region" description="Helical" evidence="1">
    <location>
        <begin position="128"/>
        <end position="148"/>
    </location>
</feature>
<organism evidence="3 4">
    <name type="scientific">Lysinibacillus contaminans</name>
    <dbReference type="NCBI Taxonomy" id="1293441"/>
    <lineage>
        <taxon>Bacteria</taxon>
        <taxon>Bacillati</taxon>
        <taxon>Bacillota</taxon>
        <taxon>Bacilli</taxon>
        <taxon>Bacillales</taxon>
        <taxon>Bacillaceae</taxon>
        <taxon>Lysinibacillus</taxon>
    </lineage>
</organism>
<gene>
    <name evidence="3" type="ORF">AEA09_13035</name>
</gene>